<dbReference type="EC" id="1.4.3.1" evidence="8"/>
<feature type="domain" description="FAD dependent oxidoreductase" evidence="14">
    <location>
        <begin position="49"/>
        <end position="368"/>
    </location>
</feature>
<dbReference type="InterPro" id="IPR023209">
    <property type="entry name" value="DAO"/>
</dbReference>
<feature type="binding site" evidence="13">
    <location>
        <position position="267"/>
    </location>
    <ligand>
        <name>D-dopa</name>
        <dbReference type="ChEBI" id="CHEBI:149689"/>
    </ligand>
</feature>
<dbReference type="Proteomes" id="UP000287033">
    <property type="component" value="Unassembled WGS sequence"/>
</dbReference>
<dbReference type="PANTHER" id="PTHR11530">
    <property type="entry name" value="D-AMINO ACID OXIDASE"/>
    <property type="match status" value="1"/>
</dbReference>
<dbReference type="GO" id="GO:0008445">
    <property type="term" value="F:D-aspartate oxidase activity"/>
    <property type="evidence" value="ECO:0007669"/>
    <property type="project" value="UniProtKB-EC"/>
</dbReference>
<evidence type="ECO:0000256" key="9">
    <source>
        <dbReference type="ARBA" id="ARBA00044541"/>
    </source>
</evidence>
<reference evidence="15 16" key="1">
    <citation type="journal article" date="2018" name="Nat. Ecol. Evol.">
        <title>Shark genomes provide insights into elasmobranch evolution and the origin of vertebrates.</title>
        <authorList>
            <person name="Hara Y"/>
            <person name="Yamaguchi K"/>
            <person name="Onimaru K"/>
            <person name="Kadota M"/>
            <person name="Koyanagi M"/>
            <person name="Keeley SD"/>
            <person name="Tatsumi K"/>
            <person name="Tanaka K"/>
            <person name="Motone F"/>
            <person name="Kageyama Y"/>
            <person name="Nozu R"/>
            <person name="Adachi N"/>
            <person name="Nishimura O"/>
            <person name="Nakagawa R"/>
            <person name="Tanegashima C"/>
            <person name="Kiyatake I"/>
            <person name="Matsumoto R"/>
            <person name="Murakumo K"/>
            <person name="Nishida K"/>
            <person name="Terakita A"/>
            <person name="Kuratani S"/>
            <person name="Sato K"/>
            <person name="Hyodo S Kuraku.S."/>
        </authorList>
    </citation>
    <scope>NUCLEOTIDE SEQUENCE [LARGE SCALE GENOMIC DNA]</scope>
</reference>
<feature type="binding site" evidence="13">
    <location>
        <begin position="351"/>
        <end position="356"/>
    </location>
    <ligand>
        <name>FAD</name>
        <dbReference type="ChEBI" id="CHEBI:57692"/>
    </ligand>
</feature>
<evidence type="ECO:0000256" key="12">
    <source>
        <dbReference type="ARBA" id="ARBA00049882"/>
    </source>
</evidence>
<protein>
    <recommendedName>
        <fullName evidence="9">D-aspartate oxidase</fullName>
        <ecNumber evidence="8">1.4.3.1</ecNumber>
    </recommendedName>
</protein>
<evidence type="ECO:0000256" key="5">
    <source>
        <dbReference type="ARBA" id="ARBA00022827"/>
    </source>
</evidence>
<evidence type="ECO:0000313" key="15">
    <source>
        <dbReference type="EMBL" id="GCC28192.1"/>
    </source>
</evidence>
<dbReference type="PANTHER" id="PTHR11530:SF11">
    <property type="entry name" value="D-ASPARTATE OXIDASE"/>
    <property type="match status" value="1"/>
</dbReference>
<dbReference type="GO" id="GO:0006533">
    <property type="term" value="P:L-aspartate catabolic process"/>
    <property type="evidence" value="ECO:0007669"/>
    <property type="project" value="TreeGrafter"/>
</dbReference>
<dbReference type="GO" id="GO:0071949">
    <property type="term" value="F:FAD binding"/>
    <property type="evidence" value="ECO:0007669"/>
    <property type="project" value="InterPro"/>
</dbReference>
<comment type="cofactor">
    <cofactor evidence="1 13">
        <name>FAD</name>
        <dbReference type="ChEBI" id="CHEBI:57692"/>
    </cofactor>
</comment>
<proteinExistence type="inferred from homology"/>
<comment type="caution">
    <text evidence="15">The sequence shown here is derived from an EMBL/GenBank/DDBJ whole genome shotgun (WGS) entry which is preliminary data.</text>
</comment>
<keyword evidence="7" id="KW-0576">Peroxisome</keyword>
<dbReference type="GO" id="GO:0005782">
    <property type="term" value="C:peroxisomal matrix"/>
    <property type="evidence" value="ECO:0007669"/>
    <property type="project" value="UniProtKB-SubCell"/>
</dbReference>
<dbReference type="SUPFAM" id="SSF54373">
    <property type="entry name" value="FAD-linked reductases, C-terminal domain"/>
    <property type="match status" value="1"/>
</dbReference>
<evidence type="ECO:0000256" key="4">
    <source>
        <dbReference type="ARBA" id="ARBA00022630"/>
    </source>
</evidence>
<comment type="similarity">
    <text evidence="3">Belongs to the DAMOX/DASOX family.</text>
</comment>
<dbReference type="PROSITE" id="PS00677">
    <property type="entry name" value="DAO"/>
    <property type="match status" value="1"/>
</dbReference>
<dbReference type="InterPro" id="IPR006076">
    <property type="entry name" value="FAD-dep_OxRdtase"/>
</dbReference>
<dbReference type="GO" id="GO:0019478">
    <property type="term" value="P:D-amino acid catabolic process"/>
    <property type="evidence" value="ECO:0007669"/>
    <property type="project" value="UniProtKB-ARBA"/>
</dbReference>
<evidence type="ECO:0000256" key="11">
    <source>
        <dbReference type="ARBA" id="ARBA00047522"/>
    </source>
</evidence>
<feature type="binding site" evidence="13">
    <location>
        <begin position="87"/>
        <end position="88"/>
    </location>
    <ligand>
        <name>FAD</name>
        <dbReference type="ChEBI" id="CHEBI:57692"/>
    </ligand>
</feature>
<organism evidence="15 16">
    <name type="scientific">Chiloscyllium punctatum</name>
    <name type="common">Brownbanded bambooshark</name>
    <name type="synonym">Hemiscyllium punctatum</name>
    <dbReference type="NCBI Taxonomy" id="137246"/>
    <lineage>
        <taxon>Eukaryota</taxon>
        <taxon>Metazoa</taxon>
        <taxon>Chordata</taxon>
        <taxon>Craniata</taxon>
        <taxon>Vertebrata</taxon>
        <taxon>Chondrichthyes</taxon>
        <taxon>Elasmobranchii</taxon>
        <taxon>Galeomorphii</taxon>
        <taxon>Galeoidea</taxon>
        <taxon>Orectolobiformes</taxon>
        <taxon>Hemiscylliidae</taxon>
        <taxon>Chiloscyllium</taxon>
    </lineage>
</organism>
<keyword evidence="4" id="KW-0285">Flavoprotein</keyword>
<gene>
    <name evidence="15" type="ORF">chiPu_0006620</name>
</gene>
<feature type="binding site" evidence="13">
    <location>
        <position position="352"/>
    </location>
    <ligand>
        <name>D-dopa</name>
        <dbReference type="ChEBI" id="CHEBI:149689"/>
    </ligand>
</feature>
<dbReference type="Gene3D" id="3.40.50.720">
    <property type="entry name" value="NAD(P)-binding Rossmann-like Domain"/>
    <property type="match status" value="1"/>
</dbReference>
<dbReference type="PIRSF" id="PIRSF000189">
    <property type="entry name" value="D-aa_oxidase"/>
    <property type="match status" value="1"/>
</dbReference>
<evidence type="ECO:0000256" key="2">
    <source>
        <dbReference type="ARBA" id="ARBA00004253"/>
    </source>
</evidence>
<evidence type="ECO:0000256" key="8">
    <source>
        <dbReference type="ARBA" id="ARBA00044520"/>
    </source>
</evidence>
<evidence type="ECO:0000259" key="14">
    <source>
        <dbReference type="Pfam" id="PF01266"/>
    </source>
</evidence>
<evidence type="ECO:0000313" key="16">
    <source>
        <dbReference type="Proteomes" id="UP000287033"/>
    </source>
</evidence>
<sequence>MKHVKHVQTGASHALELDPALSNISLPDAVGRNERGIFHLVLCTMDKMRVAVIGAGVVGLSTAVCIAESIPDCSVTVIAEKFSPYTTSDVAAGILSPHFSRETPIERQKRWFDDTFAHIFSIAQSEEASEIGVQFLSGWEIFKEAPIEPIPYWSDSVLAFRMMNNSELKRFPQATFGWTYTTLLCECTSYLPWLEKRLKNAGGQLQTGKITGFWELHGKYEIIVNCSGIGARALTGDMNVYPVRGQIHKVHAPWLKHFVRVGDGTSYIYPGISSVTLGGTRQKDDWRMSVDPSDSEAIFKACCALEPSLQRARKLFEGVGLRPVRAVLRLEKEKLEGEGSHMYLVHNYGHGGTGVTFHWGTAKEAAQLVQECVTEIRCRPVRPKPKL</sequence>
<evidence type="ECO:0000256" key="6">
    <source>
        <dbReference type="ARBA" id="ARBA00023002"/>
    </source>
</evidence>
<name>A0A401SCQ9_CHIPU</name>
<dbReference type="STRING" id="137246.A0A401SCQ9"/>
<dbReference type="InterPro" id="IPR006181">
    <property type="entry name" value="D-amino_acid_oxidase_CS"/>
</dbReference>
<evidence type="ECO:0000256" key="13">
    <source>
        <dbReference type="PIRSR" id="PIRSR000189-1"/>
    </source>
</evidence>
<dbReference type="EMBL" id="BEZZ01000195">
    <property type="protein sequence ID" value="GCC28192.1"/>
    <property type="molecule type" value="Genomic_DNA"/>
</dbReference>
<dbReference type="AlphaFoldDB" id="A0A401SCQ9"/>
<keyword evidence="6" id="KW-0560">Oxidoreductase</keyword>
<dbReference type="SUPFAM" id="SSF51971">
    <property type="entry name" value="Nucleotide-binding domain"/>
    <property type="match status" value="1"/>
</dbReference>
<comment type="catalytic activity">
    <reaction evidence="11">
        <text>D-aspartate + O2 + H2O = oxaloacetate + H2O2 + NH4(+)</text>
        <dbReference type="Rhea" id="RHEA:12512"/>
        <dbReference type="ChEBI" id="CHEBI:15377"/>
        <dbReference type="ChEBI" id="CHEBI:15379"/>
        <dbReference type="ChEBI" id="CHEBI:16240"/>
        <dbReference type="ChEBI" id="CHEBI:16452"/>
        <dbReference type="ChEBI" id="CHEBI:28938"/>
        <dbReference type="ChEBI" id="CHEBI:29990"/>
        <dbReference type="EC" id="1.4.3.1"/>
    </reaction>
    <physiologicalReaction direction="left-to-right" evidence="11">
        <dbReference type="Rhea" id="RHEA:12513"/>
    </physiologicalReaction>
</comment>
<dbReference type="Pfam" id="PF01266">
    <property type="entry name" value="DAO"/>
    <property type="match status" value="1"/>
</dbReference>
<feature type="binding site" evidence="13">
    <location>
        <position position="322"/>
    </location>
    <ligand>
        <name>D-dopa</name>
        <dbReference type="ChEBI" id="CHEBI:149689"/>
    </ligand>
</feature>
<comment type="catalytic activity">
    <reaction evidence="12">
        <text>D-glutamate + O2 + H2O = 2-oxoglutarate + H2O2 + NH4(+)</text>
        <dbReference type="Rhea" id="RHEA:10028"/>
        <dbReference type="ChEBI" id="CHEBI:15377"/>
        <dbReference type="ChEBI" id="CHEBI:15379"/>
        <dbReference type="ChEBI" id="CHEBI:16240"/>
        <dbReference type="ChEBI" id="CHEBI:16810"/>
        <dbReference type="ChEBI" id="CHEBI:28938"/>
        <dbReference type="ChEBI" id="CHEBI:29986"/>
    </reaction>
    <physiologicalReaction direction="left-to-right" evidence="12">
        <dbReference type="Rhea" id="RHEA:10029"/>
    </physiologicalReaction>
</comment>
<evidence type="ECO:0000256" key="3">
    <source>
        <dbReference type="ARBA" id="ARBA00006730"/>
    </source>
</evidence>
<keyword evidence="16" id="KW-1185">Reference proteome</keyword>
<comment type="function">
    <text evidence="10">Selectively catalyzes the oxidative deamination of acidic amino acids. Suppresses the level of D-aspartate in the brain, an amino acid that can act as an agonist for glutamate receptors. Protects the organism from the toxicity of D-amino acids. May also function in the intestine.</text>
</comment>
<dbReference type="OrthoDB" id="2015447at2759"/>
<dbReference type="Gene3D" id="3.30.9.10">
    <property type="entry name" value="D-Amino Acid Oxidase, subunit A, domain 2"/>
    <property type="match status" value="1"/>
</dbReference>
<comment type="subcellular location">
    <subcellularLocation>
        <location evidence="2">Peroxisome matrix</location>
    </subcellularLocation>
</comment>
<keyword evidence="5 13" id="KW-0274">FAD</keyword>
<dbReference type="OMA" id="DLWELQP"/>
<evidence type="ECO:0000256" key="7">
    <source>
        <dbReference type="ARBA" id="ARBA00023140"/>
    </source>
</evidence>
<accession>A0A401SCQ9</accession>
<evidence type="ECO:0000256" key="1">
    <source>
        <dbReference type="ARBA" id="ARBA00001974"/>
    </source>
</evidence>
<evidence type="ECO:0000256" key="10">
    <source>
        <dbReference type="ARBA" id="ARBA00046214"/>
    </source>
</evidence>